<keyword evidence="3" id="KW-1185">Reference proteome</keyword>
<organism evidence="2 3">
    <name type="scientific">Micromonospora pisi</name>
    <dbReference type="NCBI Taxonomy" id="589240"/>
    <lineage>
        <taxon>Bacteria</taxon>
        <taxon>Bacillati</taxon>
        <taxon>Actinomycetota</taxon>
        <taxon>Actinomycetes</taxon>
        <taxon>Micromonosporales</taxon>
        <taxon>Micromonosporaceae</taxon>
        <taxon>Micromonospora</taxon>
    </lineage>
</organism>
<dbReference type="Pfam" id="PF09511">
    <property type="entry name" value="RNA_lig_T4_1"/>
    <property type="match status" value="1"/>
</dbReference>
<dbReference type="AlphaFoldDB" id="A0A495JUF4"/>
<proteinExistence type="predicted"/>
<dbReference type="InterPro" id="IPR019039">
    <property type="entry name" value="T4-Rnl1-like_N"/>
</dbReference>
<dbReference type="RefSeq" id="WP_246017422.1">
    <property type="nucleotide sequence ID" value="NZ_RBKT01000001.1"/>
</dbReference>
<gene>
    <name evidence="2" type="ORF">BDK92_7082</name>
</gene>
<feature type="domain" description="T4 RNA ligase 1-like N-terminal" evidence="1">
    <location>
        <begin position="60"/>
        <end position="140"/>
    </location>
</feature>
<evidence type="ECO:0000313" key="3">
    <source>
        <dbReference type="Proteomes" id="UP000277671"/>
    </source>
</evidence>
<name>A0A495JUF4_9ACTN</name>
<evidence type="ECO:0000259" key="1">
    <source>
        <dbReference type="Pfam" id="PF09511"/>
    </source>
</evidence>
<dbReference type="EMBL" id="RBKT01000001">
    <property type="protein sequence ID" value="RKR92640.1"/>
    <property type="molecule type" value="Genomic_DNA"/>
</dbReference>
<dbReference type="GO" id="GO:0016874">
    <property type="term" value="F:ligase activity"/>
    <property type="evidence" value="ECO:0007669"/>
    <property type="project" value="UniProtKB-KW"/>
</dbReference>
<protein>
    <submittedName>
        <fullName evidence="2">RNA ligase</fullName>
    </submittedName>
</protein>
<dbReference type="Proteomes" id="UP000277671">
    <property type="component" value="Unassembled WGS sequence"/>
</dbReference>
<accession>A0A495JUF4</accession>
<reference evidence="2 3" key="1">
    <citation type="submission" date="2018-10" db="EMBL/GenBank/DDBJ databases">
        <title>Sequencing the genomes of 1000 actinobacteria strains.</title>
        <authorList>
            <person name="Klenk H.-P."/>
        </authorList>
    </citation>
    <scope>NUCLEOTIDE SEQUENCE [LARGE SCALE GENOMIC DNA]</scope>
    <source>
        <strain evidence="2 3">DSM 45175</strain>
    </source>
</reference>
<evidence type="ECO:0000313" key="2">
    <source>
        <dbReference type="EMBL" id="RKR92640.1"/>
    </source>
</evidence>
<sequence>MTTLTAPLYLDHLFDLRDLEQAIDDGYVRVQYHPTQPLVIYNYTEMCQYAGAWTPVTLTCRGLIARSDTHEVVARPYPKFFNHGQAGAATIGLNDPVLVTDKADGSLGIIYPLPFGGWAVATRGSFTSEQAVHATEVLRNRYASFRPTPGTTTLVEIVYPANRIVLDYDGLDDLILLGGVGIGDGAVYDPSWFGTWYGPIVEHFPAATFADALAMPPRPNAEGVVVRSLVDGGMVKIKQADYVALHRIVTGFNARVIWQHLMDGKPLADLIAPLPDEFHDWCKAVAYTLSKRVDEAEAAAQWVFGLILAQLPDEFPRRDFAALAAPHALRWALFNLLDGKDITAELWKRAKPEAGWTPTGRTYGEDAA</sequence>
<comment type="caution">
    <text evidence="2">The sequence shown here is derived from an EMBL/GenBank/DDBJ whole genome shotgun (WGS) entry which is preliminary data.</text>
</comment>
<keyword evidence="2" id="KW-0436">Ligase</keyword>